<dbReference type="AlphaFoldDB" id="A0A5D2M1B8"/>
<reference evidence="1 2" key="1">
    <citation type="submission" date="2019-07" db="EMBL/GenBank/DDBJ databases">
        <title>WGS assembly of Gossypium tomentosum.</title>
        <authorList>
            <person name="Chen Z.J."/>
            <person name="Sreedasyam A."/>
            <person name="Ando A."/>
            <person name="Song Q."/>
            <person name="De L."/>
            <person name="Hulse-Kemp A."/>
            <person name="Ding M."/>
            <person name="Ye W."/>
            <person name="Kirkbride R."/>
            <person name="Jenkins J."/>
            <person name="Plott C."/>
            <person name="Lovell J."/>
            <person name="Lin Y.-M."/>
            <person name="Vaughn R."/>
            <person name="Liu B."/>
            <person name="Li W."/>
            <person name="Simpson S."/>
            <person name="Scheffler B."/>
            <person name="Saski C."/>
            <person name="Grover C."/>
            <person name="Hu G."/>
            <person name="Conover J."/>
            <person name="Carlson J."/>
            <person name="Shu S."/>
            <person name="Boston L."/>
            <person name="Williams M."/>
            <person name="Peterson D."/>
            <person name="Mcgee K."/>
            <person name="Jones D."/>
            <person name="Wendel J."/>
            <person name="Stelly D."/>
            <person name="Grimwood J."/>
            <person name="Schmutz J."/>
        </authorList>
    </citation>
    <scope>NUCLEOTIDE SEQUENCE [LARGE SCALE GENOMIC DNA]</scope>
    <source>
        <strain evidence="1">7179.01</strain>
    </source>
</reference>
<gene>
    <name evidence="1" type="ORF">ES332_D02G241500v1</name>
</gene>
<name>A0A5D2M1B8_GOSTO</name>
<dbReference type="EMBL" id="CM017624">
    <property type="protein sequence ID" value="TYH85092.1"/>
    <property type="molecule type" value="Genomic_DNA"/>
</dbReference>
<dbReference type="Proteomes" id="UP000322667">
    <property type="component" value="Chromosome D02"/>
</dbReference>
<keyword evidence="2" id="KW-1185">Reference proteome</keyword>
<accession>A0A5D2M1B8</accession>
<organism evidence="1 2">
    <name type="scientific">Gossypium tomentosum</name>
    <name type="common">Hawaiian cotton</name>
    <name type="synonym">Gossypium sandvicense</name>
    <dbReference type="NCBI Taxonomy" id="34277"/>
    <lineage>
        <taxon>Eukaryota</taxon>
        <taxon>Viridiplantae</taxon>
        <taxon>Streptophyta</taxon>
        <taxon>Embryophyta</taxon>
        <taxon>Tracheophyta</taxon>
        <taxon>Spermatophyta</taxon>
        <taxon>Magnoliopsida</taxon>
        <taxon>eudicotyledons</taxon>
        <taxon>Gunneridae</taxon>
        <taxon>Pentapetalae</taxon>
        <taxon>rosids</taxon>
        <taxon>malvids</taxon>
        <taxon>Malvales</taxon>
        <taxon>Malvaceae</taxon>
        <taxon>Malvoideae</taxon>
        <taxon>Gossypium</taxon>
    </lineage>
</organism>
<proteinExistence type="predicted"/>
<protein>
    <submittedName>
        <fullName evidence="1">Uncharacterized protein</fullName>
    </submittedName>
</protein>
<evidence type="ECO:0000313" key="2">
    <source>
        <dbReference type="Proteomes" id="UP000322667"/>
    </source>
</evidence>
<sequence length="100" mass="11836">MELAFLTTAKEFASTITCVNSRSAVETEYSKKSKSLCNKSIRYITMHLYTCFQNQILYIPNNNPRIRLPRVRQERGIKIYFHKRPNQRLPSHLRNPHTKP</sequence>
<evidence type="ECO:0000313" key="1">
    <source>
        <dbReference type="EMBL" id="TYH85092.1"/>
    </source>
</evidence>